<evidence type="ECO:0000256" key="4">
    <source>
        <dbReference type="ARBA" id="ARBA00022692"/>
    </source>
</evidence>
<dbReference type="STRING" id="1123866.NT01SARS_0003"/>
<comment type="subunit">
    <text evidence="9">Component of the Sec protein translocase complex. Heterotrimer consisting of SecY, SecE and SecG subunits. The heterotrimers can form oligomers, although 1 heterotrimer is thought to be able to translocate proteins. Interacts with the ribosome. Interacts with SecDF, and other proteins may be involved. Interacts with SecA.</text>
</comment>
<evidence type="ECO:0000256" key="6">
    <source>
        <dbReference type="ARBA" id="ARBA00022989"/>
    </source>
</evidence>
<dbReference type="HOGENOM" id="CLU_113663_0_1_6"/>
<sequence>MERTGRVMNMNKESTSKALDNLKWLLAIIVFGIAVVGNSYFVEVAFLYRVLAVLALFIVGLVLIALTSFGSNALKLMKESRTEIRKVVWPTRMETTQTFMIVFGAIIILCLFFWGLESLLTFLTRLVLG</sequence>
<dbReference type="Gene3D" id="1.20.5.1030">
    <property type="entry name" value="Preprotein translocase secy subunit"/>
    <property type="match status" value="1"/>
</dbReference>
<dbReference type="Proteomes" id="UP000010305">
    <property type="component" value="Unassembled WGS sequence"/>
</dbReference>
<comment type="similarity">
    <text evidence="9">Belongs to the SecE/SEC61-gamma family.</text>
</comment>
<dbReference type="GO" id="GO:0005886">
    <property type="term" value="C:plasma membrane"/>
    <property type="evidence" value="ECO:0007669"/>
    <property type="project" value="UniProtKB-UniRule"/>
</dbReference>
<keyword evidence="6 9" id="KW-1133">Transmembrane helix</keyword>
<dbReference type="PANTHER" id="PTHR33910:SF1">
    <property type="entry name" value="PROTEIN TRANSLOCASE SUBUNIT SECE"/>
    <property type="match status" value="1"/>
</dbReference>
<dbReference type="Pfam" id="PF00584">
    <property type="entry name" value="SecE"/>
    <property type="match status" value="1"/>
</dbReference>
<dbReference type="GO" id="GO:0065002">
    <property type="term" value="P:intracellular protein transmembrane transport"/>
    <property type="evidence" value="ECO:0007669"/>
    <property type="project" value="UniProtKB-UniRule"/>
</dbReference>
<keyword evidence="5 9" id="KW-0653">Protein transport</keyword>
<evidence type="ECO:0000313" key="11">
    <source>
        <dbReference type="Proteomes" id="UP000010305"/>
    </source>
</evidence>
<comment type="function">
    <text evidence="9">Essential subunit of the Sec protein translocation channel SecYEG. Clamps together the 2 halves of SecY. May contact the channel plug during translocation.</text>
</comment>
<reference evidence="10 11" key="1">
    <citation type="journal article" date="2012" name="ISME J.">
        <title>Genomic insights to SAR86, an abundant and uncultivated marine bacterial lineage.</title>
        <authorList>
            <person name="Dupont C.L."/>
            <person name="Rusch D.B."/>
            <person name="Yooseph S."/>
            <person name="Lombardo M.J."/>
            <person name="Richter R.A."/>
            <person name="Valas R."/>
            <person name="Novotny M."/>
            <person name="Yee-Greenbaum J."/>
            <person name="Selengut J.D."/>
            <person name="Haft D.H."/>
            <person name="Halpern A.L."/>
            <person name="Lasken R.S."/>
            <person name="Nealson K."/>
            <person name="Friedman R."/>
            <person name="Venter J.C."/>
        </authorList>
    </citation>
    <scope>NUCLEOTIDE SEQUENCE [LARGE SCALE GENOMIC DNA]</scope>
</reference>
<dbReference type="GO" id="GO:0006605">
    <property type="term" value="P:protein targeting"/>
    <property type="evidence" value="ECO:0007669"/>
    <property type="project" value="UniProtKB-UniRule"/>
</dbReference>
<feature type="transmembrane region" description="Helical" evidence="9">
    <location>
        <begin position="21"/>
        <end position="41"/>
    </location>
</feature>
<comment type="subcellular location">
    <subcellularLocation>
        <location evidence="1">Membrane</location>
    </subcellularLocation>
</comment>
<gene>
    <name evidence="9" type="primary">secE</name>
    <name evidence="10" type="ORF">NT01SARS_0003</name>
</gene>
<evidence type="ECO:0000256" key="5">
    <source>
        <dbReference type="ARBA" id="ARBA00022927"/>
    </source>
</evidence>
<evidence type="ECO:0000256" key="8">
    <source>
        <dbReference type="ARBA" id="ARBA00023136"/>
    </source>
</evidence>
<dbReference type="GO" id="GO:0043952">
    <property type="term" value="P:protein transport by the Sec complex"/>
    <property type="evidence" value="ECO:0007669"/>
    <property type="project" value="UniProtKB-UniRule"/>
</dbReference>
<dbReference type="InterPro" id="IPR001901">
    <property type="entry name" value="Translocase_SecE/Sec61-g"/>
</dbReference>
<dbReference type="PRINTS" id="PR01650">
    <property type="entry name" value="SECETRNLCASE"/>
</dbReference>
<dbReference type="GO" id="GO:0008320">
    <property type="term" value="F:protein transmembrane transporter activity"/>
    <property type="evidence" value="ECO:0007669"/>
    <property type="project" value="UniProtKB-UniRule"/>
</dbReference>
<comment type="caution">
    <text evidence="9">Lacks conserved residue(s) required for the propagation of feature annotation.</text>
</comment>
<keyword evidence="4 9" id="KW-0812">Transmembrane</keyword>
<dbReference type="InterPro" id="IPR005807">
    <property type="entry name" value="SecE_bac"/>
</dbReference>
<evidence type="ECO:0000256" key="9">
    <source>
        <dbReference type="HAMAP-Rule" id="MF_00422"/>
    </source>
</evidence>
<keyword evidence="7 9" id="KW-0811">Translocation</keyword>
<feature type="transmembrane region" description="Helical" evidence="9">
    <location>
        <begin position="95"/>
        <end position="116"/>
    </location>
</feature>
<evidence type="ECO:0000256" key="7">
    <source>
        <dbReference type="ARBA" id="ARBA00023010"/>
    </source>
</evidence>
<name>J4KRT9_9GAMM</name>
<organism evidence="10 11">
    <name type="scientific">SAR86 cluster bacterium SAR86A</name>
    <dbReference type="NCBI Taxonomy" id="1123866"/>
    <lineage>
        <taxon>Bacteria</taxon>
        <taxon>Pseudomonadati</taxon>
        <taxon>Pseudomonadota</taxon>
        <taxon>Gammaproteobacteria</taxon>
        <taxon>SAR86 cluster</taxon>
    </lineage>
</organism>
<dbReference type="GO" id="GO:0009306">
    <property type="term" value="P:protein secretion"/>
    <property type="evidence" value="ECO:0007669"/>
    <property type="project" value="UniProtKB-UniRule"/>
</dbReference>
<evidence type="ECO:0000256" key="2">
    <source>
        <dbReference type="ARBA" id="ARBA00022448"/>
    </source>
</evidence>
<keyword evidence="8 9" id="KW-0472">Membrane</keyword>
<proteinExistence type="inferred from homology"/>
<dbReference type="HAMAP" id="MF_00422">
    <property type="entry name" value="SecE"/>
    <property type="match status" value="1"/>
</dbReference>
<dbReference type="AlphaFoldDB" id="J4KRT9"/>
<dbReference type="EMBL" id="JH611156">
    <property type="protein sequence ID" value="EJP71534.1"/>
    <property type="molecule type" value="Genomic_DNA"/>
</dbReference>
<evidence type="ECO:0000313" key="10">
    <source>
        <dbReference type="EMBL" id="EJP71534.1"/>
    </source>
</evidence>
<evidence type="ECO:0000256" key="3">
    <source>
        <dbReference type="ARBA" id="ARBA00022475"/>
    </source>
</evidence>
<dbReference type="PANTHER" id="PTHR33910">
    <property type="entry name" value="PROTEIN TRANSLOCASE SUBUNIT SECE"/>
    <property type="match status" value="1"/>
</dbReference>
<feature type="transmembrane region" description="Helical" evidence="9">
    <location>
        <begin position="47"/>
        <end position="74"/>
    </location>
</feature>
<accession>J4KRT9</accession>
<dbReference type="InterPro" id="IPR038379">
    <property type="entry name" value="SecE_sf"/>
</dbReference>
<evidence type="ECO:0000256" key="1">
    <source>
        <dbReference type="ARBA" id="ARBA00004370"/>
    </source>
</evidence>
<keyword evidence="3 9" id="KW-1003">Cell membrane</keyword>
<protein>
    <recommendedName>
        <fullName evidence="9">Protein translocase subunit SecE</fullName>
    </recommendedName>
</protein>
<dbReference type="NCBIfam" id="TIGR00964">
    <property type="entry name" value="secE_bact"/>
    <property type="match status" value="1"/>
</dbReference>
<keyword evidence="2 9" id="KW-0813">Transport</keyword>